<dbReference type="InterPro" id="IPR036388">
    <property type="entry name" value="WH-like_DNA-bd_sf"/>
</dbReference>
<dbReference type="InterPro" id="IPR036390">
    <property type="entry name" value="WH_DNA-bd_sf"/>
</dbReference>
<dbReference type="RefSeq" id="WP_051759740.1">
    <property type="nucleotide sequence ID" value="NZ_JNFF01000033.1"/>
</dbReference>
<dbReference type="InterPro" id="IPR011991">
    <property type="entry name" value="ArsR-like_HTH"/>
</dbReference>
<dbReference type="PANTHER" id="PTHR30154:SF34">
    <property type="entry name" value="TRANSCRIPTIONAL REGULATOR AZLB"/>
    <property type="match status" value="1"/>
</dbReference>
<dbReference type="eggNOG" id="COG1522">
    <property type="taxonomic scope" value="Bacteria"/>
</dbReference>
<evidence type="ECO:0000256" key="2">
    <source>
        <dbReference type="ARBA" id="ARBA00023125"/>
    </source>
</evidence>
<dbReference type="InterPro" id="IPR019888">
    <property type="entry name" value="Tscrpt_reg_AsnC-like"/>
</dbReference>
<gene>
    <name evidence="5" type="ORF">N180_05135</name>
</gene>
<dbReference type="InterPro" id="IPR011008">
    <property type="entry name" value="Dimeric_a/b-barrel"/>
</dbReference>
<dbReference type="GO" id="GO:0043200">
    <property type="term" value="P:response to amino acid"/>
    <property type="evidence" value="ECO:0007669"/>
    <property type="project" value="TreeGrafter"/>
</dbReference>
<evidence type="ECO:0000256" key="3">
    <source>
        <dbReference type="ARBA" id="ARBA00023163"/>
    </source>
</evidence>
<organism evidence="5 6">
    <name type="scientific">Pedobacter antarcticus 4BY</name>
    <dbReference type="NCBI Taxonomy" id="1358423"/>
    <lineage>
        <taxon>Bacteria</taxon>
        <taxon>Pseudomonadati</taxon>
        <taxon>Bacteroidota</taxon>
        <taxon>Sphingobacteriia</taxon>
        <taxon>Sphingobacteriales</taxon>
        <taxon>Sphingobacteriaceae</taxon>
        <taxon>Pedobacter</taxon>
    </lineage>
</organism>
<dbReference type="PANTHER" id="PTHR30154">
    <property type="entry name" value="LEUCINE-RESPONSIVE REGULATORY PROTEIN"/>
    <property type="match status" value="1"/>
</dbReference>
<dbReference type="Pfam" id="PF01037">
    <property type="entry name" value="AsnC_trans_reg"/>
    <property type="match status" value="1"/>
</dbReference>
<dbReference type="GO" id="GO:0043565">
    <property type="term" value="F:sequence-specific DNA binding"/>
    <property type="evidence" value="ECO:0007669"/>
    <property type="project" value="InterPro"/>
</dbReference>
<dbReference type="GO" id="GO:0005829">
    <property type="term" value="C:cytosol"/>
    <property type="evidence" value="ECO:0007669"/>
    <property type="project" value="TreeGrafter"/>
</dbReference>
<dbReference type="InterPro" id="IPR000485">
    <property type="entry name" value="AsnC-type_HTH_dom"/>
</dbReference>
<name>A0A081PIT5_9SPHI</name>
<evidence type="ECO:0000313" key="6">
    <source>
        <dbReference type="Proteomes" id="UP000028007"/>
    </source>
</evidence>
<dbReference type="Gene3D" id="1.10.10.10">
    <property type="entry name" value="Winged helix-like DNA-binding domain superfamily/Winged helix DNA-binding domain"/>
    <property type="match status" value="1"/>
</dbReference>
<dbReference type="GO" id="GO:0006355">
    <property type="term" value="P:regulation of DNA-templated transcription"/>
    <property type="evidence" value="ECO:0007669"/>
    <property type="project" value="UniProtKB-ARBA"/>
</dbReference>
<dbReference type="InterPro" id="IPR019887">
    <property type="entry name" value="Tscrpt_reg_AsnC/Lrp_C"/>
</dbReference>
<dbReference type="Pfam" id="PF13412">
    <property type="entry name" value="HTH_24"/>
    <property type="match status" value="1"/>
</dbReference>
<dbReference type="SUPFAM" id="SSF54909">
    <property type="entry name" value="Dimeric alpha+beta barrel"/>
    <property type="match status" value="1"/>
</dbReference>
<evidence type="ECO:0000259" key="4">
    <source>
        <dbReference type="PROSITE" id="PS50956"/>
    </source>
</evidence>
<accession>A0A081PIT5</accession>
<dbReference type="CDD" id="cd00090">
    <property type="entry name" value="HTH_ARSR"/>
    <property type="match status" value="1"/>
</dbReference>
<keyword evidence="6" id="KW-1185">Reference proteome</keyword>
<proteinExistence type="predicted"/>
<dbReference type="SUPFAM" id="SSF46785">
    <property type="entry name" value="Winged helix' DNA-binding domain"/>
    <property type="match status" value="1"/>
</dbReference>
<dbReference type="PROSITE" id="PS50956">
    <property type="entry name" value="HTH_ASNC_2"/>
    <property type="match status" value="1"/>
</dbReference>
<feature type="domain" description="HTH asnC-type" evidence="4">
    <location>
        <begin position="17"/>
        <end position="78"/>
    </location>
</feature>
<protein>
    <submittedName>
        <fullName evidence="5">AsnC family transcriptional regulator</fullName>
    </submittedName>
</protein>
<sequence>MNTKPQTEQTKGNNLVLDEKDLDILKLLQANAKLTIREIANTVHLSPTPTHERIKRLEREGIIKEYVAVLDKRKLNKGIIVICKVSLKEHNKEIAGAFIQKILQFKEVIECYNISGEFDFMLKIVTGSMEAYHHFSIHKLGEVSGIAKTESIFVMDTIKETQQLL</sequence>
<evidence type="ECO:0000256" key="1">
    <source>
        <dbReference type="ARBA" id="ARBA00023015"/>
    </source>
</evidence>
<dbReference type="PRINTS" id="PR00033">
    <property type="entry name" value="HTHASNC"/>
</dbReference>
<dbReference type="Proteomes" id="UP000028007">
    <property type="component" value="Unassembled WGS sequence"/>
</dbReference>
<dbReference type="EMBL" id="JNFF01000033">
    <property type="protein sequence ID" value="KEQ30608.1"/>
    <property type="molecule type" value="Genomic_DNA"/>
</dbReference>
<comment type="caution">
    <text evidence="5">The sequence shown here is derived from an EMBL/GenBank/DDBJ whole genome shotgun (WGS) entry which is preliminary data.</text>
</comment>
<dbReference type="SMART" id="SM00344">
    <property type="entry name" value="HTH_ASNC"/>
    <property type="match status" value="1"/>
</dbReference>
<keyword evidence="3" id="KW-0804">Transcription</keyword>
<keyword evidence="1" id="KW-0805">Transcription regulation</keyword>
<dbReference type="OrthoDB" id="9800326at2"/>
<reference evidence="5 6" key="1">
    <citation type="journal article" date="1992" name="Int. J. Syst. Bacteriol.">
        <title>Sphingobacterium antarcticus sp. nov. a Psychrotrophic Bacterium from the Soils of Schirmacher Oasis, Antarctica.</title>
        <authorList>
            <person name="Shivaji S."/>
            <person name="Ray M.K."/>
            <person name="Rao N.S."/>
            <person name="Saiserr L."/>
            <person name="Jagannadham M.V."/>
            <person name="Kumar G.S."/>
            <person name="Reddy G."/>
            <person name="Bhargava P.M."/>
        </authorList>
    </citation>
    <scope>NUCLEOTIDE SEQUENCE [LARGE SCALE GENOMIC DNA]</scope>
    <source>
        <strain evidence="5 6">4BY</strain>
    </source>
</reference>
<dbReference type="Gene3D" id="3.30.70.920">
    <property type="match status" value="1"/>
</dbReference>
<keyword evidence="2" id="KW-0238">DNA-binding</keyword>
<dbReference type="AlphaFoldDB" id="A0A081PIT5"/>
<evidence type="ECO:0000313" key="5">
    <source>
        <dbReference type="EMBL" id="KEQ30608.1"/>
    </source>
</evidence>